<reference evidence="11 12" key="1">
    <citation type="submission" date="2020-08" db="EMBL/GenBank/DDBJ databases">
        <title>Cohnella phylogeny.</title>
        <authorList>
            <person name="Dunlap C."/>
        </authorList>
    </citation>
    <scope>NUCLEOTIDE SEQUENCE [LARGE SCALE GENOMIC DNA]</scope>
    <source>
        <strain evidence="11 12">DSM 28246</strain>
    </source>
</reference>
<dbReference type="Gene3D" id="3.40.50.2300">
    <property type="match status" value="1"/>
</dbReference>
<dbReference type="AlphaFoldDB" id="A0A7X0RPH7"/>
<dbReference type="PANTHER" id="PTHR35807">
    <property type="entry name" value="TRANSCRIPTIONAL REGULATOR REDD-RELATED"/>
    <property type="match status" value="1"/>
</dbReference>
<protein>
    <submittedName>
        <fullName evidence="11">Response regulator</fullName>
    </submittedName>
</protein>
<feature type="DNA-binding region" description="OmpR/PhoB-type" evidence="7">
    <location>
        <begin position="137"/>
        <end position="242"/>
    </location>
</feature>
<dbReference type="SMART" id="SM01043">
    <property type="entry name" value="BTAD"/>
    <property type="match status" value="1"/>
</dbReference>
<dbReference type="GO" id="GO:0006355">
    <property type="term" value="P:regulation of DNA-templated transcription"/>
    <property type="evidence" value="ECO:0007669"/>
    <property type="project" value="InterPro"/>
</dbReference>
<dbReference type="Pfam" id="PF00486">
    <property type="entry name" value="Trans_reg_C"/>
    <property type="match status" value="1"/>
</dbReference>
<sequence>MIRAYLADDEEHALNLLELLLARTGDVEVIGRCGNGFDAFGEIGRLQPDVAFLDIEMPGMNGVELAEKLGSHFPDVQIVFVTAYDRYAISAFERDAVDYLLKPLEMERLTRSVQRVKREVARLRASEAWAQAASEVSGTAEAAGPEKMLRVQLLGETQIVCGDQERLKWRTAKEKELFAYFAVHHGQRIHRDVLLDELWPEENYQKSKVYLHTCVSYLRRDLRQLGLKSAVVYEEEKYYLDPNLPVSDYQSLRHALIATRAAGNLQASELEGVLALYAGPLLRDEDYHWAETEIRQLETTVEALRLQLGELYEQEGDYGKMTETARLLLKQSPYNEEAYRLLMRGCSGSGKLDEVFRAFEEMTARLGELRISPSEVSRQLYRRLTERA</sequence>
<dbReference type="SMART" id="SM00448">
    <property type="entry name" value="REC"/>
    <property type="match status" value="1"/>
</dbReference>
<keyword evidence="4 7" id="KW-0238">DNA-binding</keyword>
<evidence type="ECO:0000256" key="7">
    <source>
        <dbReference type="PROSITE-ProRule" id="PRU01091"/>
    </source>
</evidence>
<evidence type="ECO:0000259" key="9">
    <source>
        <dbReference type="PROSITE" id="PS50110"/>
    </source>
</evidence>
<dbReference type="EMBL" id="JACJVP010000005">
    <property type="protein sequence ID" value="MBB6669844.1"/>
    <property type="molecule type" value="Genomic_DNA"/>
</dbReference>
<dbReference type="GO" id="GO:0000160">
    <property type="term" value="P:phosphorelay signal transduction system"/>
    <property type="evidence" value="ECO:0007669"/>
    <property type="project" value="UniProtKB-KW"/>
</dbReference>
<dbReference type="InterPro" id="IPR051677">
    <property type="entry name" value="AfsR-DnrI-RedD_regulator"/>
</dbReference>
<keyword evidence="5" id="KW-0804">Transcription</keyword>
<evidence type="ECO:0000256" key="4">
    <source>
        <dbReference type="ARBA" id="ARBA00023125"/>
    </source>
</evidence>
<evidence type="ECO:0000256" key="6">
    <source>
        <dbReference type="PROSITE-ProRule" id="PRU00169"/>
    </source>
</evidence>
<dbReference type="RefSeq" id="WP_185141290.1">
    <property type="nucleotide sequence ID" value="NZ_JACJVP010000005.1"/>
</dbReference>
<dbReference type="Proteomes" id="UP000547209">
    <property type="component" value="Unassembled WGS sequence"/>
</dbReference>
<evidence type="ECO:0000256" key="2">
    <source>
        <dbReference type="ARBA" id="ARBA00023012"/>
    </source>
</evidence>
<comment type="similarity">
    <text evidence="1">Belongs to the AfsR/DnrI/RedD regulatory family.</text>
</comment>
<dbReference type="InterPro" id="IPR011006">
    <property type="entry name" value="CheY-like_superfamily"/>
</dbReference>
<dbReference type="Pfam" id="PF00072">
    <property type="entry name" value="Response_reg"/>
    <property type="match status" value="1"/>
</dbReference>
<organism evidence="11 12">
    <name type="scientific">Cohnella nanjingensis</name>
    <dbReference type="NCBI Taxonomy" id="1387779"/>
    <lineage>
        <taxon>Bacteria</taxon>
        <taxon>Bacillati</taxon>
        <taxon>Bacillota</taxon>
        <taxon>Bacilli</taxon>
        <taxon>Bacillales</taxon>
        <taxon>Paenibacillaceae</taxon>
        <taxon>Cohnella</taxon>
    </lineage>
</organism>
<name>A0A7X0RPH7_9BACL</name>
<dbReference type="InterPro" id="IPR011990">
    <property type="entry name" value="TPR-like_helical_dom_sf"/>
</dbReference>
<dbReference type="PROSITE" id="PS50110">
    <property type="entry name" value="RESPONSE_REGULATORY"/>
    <property type="match status" value="1"/>
</dbReference>
<keyword evidence="12" id="KW-1185">Reference proteome</keyword>
<dbReference type="InterPro" id="IPR001789">
    <property type="entry name" value="Sig_transdc_resp-reg_receiver"/>
</dbReference>
<dbReference type="PROSITE" id="PS51755">
    <property type="entry name" value="OMPR_PHOB"/>
    <property type="match status" value="1"/>
</dbReference>
<accession>A0A7X0RPH7</accession>
<evidence type="ECO:0000259" key="10">
    <source>
        <dbReference type="PROSITE" id="PS51755"/>
    </source>
</evidence>
<evidence type="ECO:0000313" key="11">
    <source>
        <dbReference type="EMBL" id="MBB6669844.1"/>
    </source>
</evidence>
<dbReference type="Gene3D" id="1.10.10.10">
    <property type="entry name" value="Winged helix-like DNA-binding domain superfamily/Winged helix DNA-binding domain"/>
    <property type="match status" value="1"/>
</dbReference>
<dbReference type="SUPFAM" id="SSF46894">
    <property type="entry name" value="C-terminal effector domain of the bipartite response regulators"/>
    <property type="match status" value="1"/>
</dbReference>
<dbReference type="InterPro" id="IPR002885">
    <property type="entry name" value="PPR_rpt"/>
</dbReference>
<dbReference type="PROSITE" id="PS51375">
    <property type="entry name" value="PPR"/>
    <property type="match status" value="1"/>
</dbReference>
<dbReference type="GO" id="GO:0003677">
    <property type="term" value="F:DNA binding"/>
    <property type="evidence" value="ECO:0007669"/>
    <property type="project" value="UniProtKB-UniRule"/>
</dbReference>
<proteinExistence type="inferred from homology"/>
<feature type="coiled-coil region" evidence="8">
    <location>
        <begin position="287"/>
        <end position="314"/>
    </location>
</feature>
<evidence type="ECO:0000313" key="12">
    <source>
        <dbReference type="Proteomes" id="UP000547209"/>
    </source>
</evidence>
<dbReference type="InterPro" id="IPR016032">
    <property type="entry name" value="Sig_transdc_resp-reg_C-effctor"/>
</dbReference>
<keyword evidence="2" id="KW-0902">Two-component regulatory system</keyword>
<comment type="caution">
    <text evidence="11">The sequence shown here is derived from an EMBL/GenBank/DDBJ whole genome shotgun (WGS) entry which is preliminary data.</text>
</comment>
<feature type="domain" description="OmpR/PhoB-type" evidence="10">
    <location>
        <begin position="137"/>
        <end position="242"/>
    </location>
</feature>
<evidence type="ECO:0000256" key="3">
    <source>
        <dbReference type="ARBA" id="ARBA00023015"/>
    </source>
</evidence>
<evidence type="ECO:0000256" key="5">
    <source>
        <dbReference type="ARBA" id="ARBA00023163"/>
    </source>
</evidence>
<dbReference type="Pfam" id="PF03704">
    <property type="entry name" value="BTAD"/>
    <property type="match status" value="1"/>
</dbReference>
<feature type="modified residue" description="4-aspartylphosphate" evidence="6">
    <location>
        <position position="54"/>
    </location>
</feature>
<keyword evidence="8" id="KW-0175">Coiled coil</keyword>
<dbReference type="InterPro" id="IPR036388">
    <property type="entry name" value="WH-like_DNA-bd_sf"/>
</dbReference>
<keyword evidence="6" id="KW-0597">Phosphoprotein</keyword>
<dbReference type="InterPro" id="IPR005158">
    <property type="entry name" value="BTAD"/>
</dbReference>
<gene>
    <name evidence="11" type="ORF">H7C19_03985</name>
</gene>
<evidence type="ECO:0000256" key="8">
    <source>
        <dbReference type="SAM" id="Coils"/>
    </source>
</evidence>
<dbReference type="InterPro" id="IPR001867">
    <property type="entry name" value="OmpR/PhoB-type_DNA-bd"/>
</dbReference>
<dbReference type="Gene3D" id="1.25.40.10">
    <property type="entry name" value="Tetratricopeptide repeat domain"/>
    <property type="match status" value="1"/>
</dbReference>
<evidence type="ECO:0000256" key="1">
    <source>
        <dbReference type="ARBA" id="ARBA00005820"/>
    </source>
</evidence>
<keyword evidence="3" id="KW-0805">Transcription regulation</keyword>
<dbReference type="SMART" id="SM00862">
    <property type="entry name" value="Trans_reg_C"/>
    <property type="match status" value="1"/>
</dbReference>
<dbReference type="SUPFAM" id="SSF52172">
    <property type="entry name" value="CheY-like"/>
    <property type="match status" value="1"/>
</dbReference>
<dbReference type="SUPFAM" id="SSF48452">
    <property type="entry name" value="TPR-like"/>
    <property type="match status" value="1"/>
</dbReference>
<feature type="domain" description="Response regulatory" evidence="9">
    <location>
        <begin position="3"/>
        <end position="117"/>
    </location>
</feature>